<evidence type="ECO:0000313" key="4">
    <source>
        <dbReference type="Proteomes" id="UP001175604"/>
    </source>
</evidence>
<keyword evidence="2" id="KW-0732">Signal</keyword>
<sequence>MKKQIMSLACCCLWAGHALGAERAPTGTADVGAQGHDEWEFSVAPYFWGAGLSGKTAQFNSPVIDIDADFSDIFDNLDFAAMVIGEARKGRYSLFADLMYTKIGSDSATPRGILASNVDVQASTFAGLLGAGYSILENSSTRLDVVAGLRVWSVDTDITFNGGALDGTKRSDGATWVDGLVGVRANYAFNSKLYAMGWGLVGAGQADADWDVAIGIGYRINKTFSATIGYRAMGVDYKKDGFEFDVVQQGPMAGLVMRF</sequence>
<reference evidence="3" key="1">
    <citation type="submission" date="2023-06" db="EMBL/GenBank/DDBJ databases">
        <title>full genome analysis of Phenantherene degrader P3.</title>
        <authorList>
            <person name="Akbar A."/>
            <person name="Rahmeh R."/>
            <person name="Kishk M."/>
        </authorList>
    </citation>
    <scope>NUCLEOTIDE SEQUENCE</scope>
    <source>
        <strain evidence="3">P3</strain>
    </source>
</reference>
<dbReference type="RefSeq" id="WP_289786715.1">
    <property type="nucleotide sequence ID" value="NZ_JAUDJE010000027.1"/>
</dbReference>
<organism evidence="3 4">
    <name type="scientific">Bordetella petrii</name>
    <dbReference type="NCBI Taxonomy" id="94624"/>
    <lineage>
        <taxon>Bacteria</taxon>
        <taxon>Pseudomonadati</taxon>
        <taxon>Pseudomonadota</taxon>
        <taxon>Betaproteobacteria</taxon>
        <taxon>Burkholderiales</taxon>
        <taxon>Alcaligenaceae</taxon>
        <taxon>Bordetella</taxon>
    </lineage>
</organism>
<gene>
    <name evidence="3" type="ORF">QUC21_22215</name>
</gene>
<dbReference type="InterPro" id="IPR011250">
    <property type="entry name" value="OMP/PagP_B-barrel"/>
</dbReference>
<comment type="subcellular location">
    <subcellularLocation>
        <location evidence="1">Cell outer membrane</location>
    </subcellularLocation>
</comment>
<feature type="signal peptide" evidence="2">
    <location>
        <begin position="1"/>
        <end position="20"/>
    </location>
</feature>
<comment type="caution">
    <text evidence="3">The sequence shown here is derived from an EMBL/GenBank/DDBJ whole genome shotgun (WGS) entry which is preliminary data.</text>
</comment>
<evidence type="ECO:0000313" key="3">
    <source>
        <dbReference type="EMBL" id="MDM9561763.1"/>
    </source>
</evidence>
<evidence type="ECO:0000256" key="1">
    <source>
        <dbReference type="ARBA" id="ARBA00004442"/>
    </source>
</evidence>
<dbReference type="SUPFAM" id="SSF56925">
    <property type="entry name" value="OMPA-like"/>
    <property type="match status" value="1"/>
</dbReference>
<dbReference type="Proteomes" id="UP001175604">
    <property type="component" value="Unassembled WGS sequence"/>
</dbReference>
<evidence type="ECO:0000256" key="2">
    <source>
        <dbReference type="SAM" id="SignalP"/>
    </source>
</evidence>
<proteinExistence type="predicted"/>
<dbReference type="EMBL" id="JAUDJE010000027">
    <property type="protein sequence ID" value="MDM9561763.1"/>
    <property type="molecule type" value="Genomic_DNA"/>
</dbReference>
<accession>A0ABT7W992</accession>
<protein>
    <recommendedName>
        <fullName evidence="5">Outer membrane protein beta-barrel domain-containing protein</fullName>
    </recommendedName>
</protein>
<keyword evidence="4" id="KW-1185">Reference proteome</keyword>
<name>A0ABT7W992_9BORD</name>
<evidence type="ECO:0008006" key="5">
    <source>
        <dbReference type="Google" id="ProtNLM"/>
    </source>
</evidence>
<feature type="chain" id="PRO_5047413483" description="Outer membrane protein beta-barrel domain-containing protein" evidence="2">
    <location>
        <begin position="21"/>
        <end position="259"/>
    </location>
</feature>